<proteinExistence type="predicted"/>
<dbReference type="Proteomes" id="UP000015106">
    <property type="component" value="Chromosome 2"/>
</dbReference>
<protein>
    <submittedName>
        <fullName evidence="2">Uncharacterized protein</fullName>
    </submittedName>
</protein>
<dbReference type="Gramene" id="TuG1812G0200002408.01.T01">
    <property type="protein sequence ID" value="TuG1812G0200002408.01.T01.cds403812"/>
    <property type="gene ID" value="TuG1812G0200002408.01"/>
</dbReference>
<sequence>MPWMTPSGLTTASGRVTSAVPTSILWPSADSWRCSPESVIRAVEAGQAECECRREGRTWKRSRRWRERRLRGSRRKARNSGSRSRSRASFRGAKMVTLPRPTASSSDCSSSAFSTSSASSV</sequence>
<dbReference type="EnsemblPlants" id="TuG1812G0200002408.01.T01">
    <property type="protein sequence ID" value="TuG1812G0200002408.01.T01.cds403812"/>
    <property type="gene ID" value="TuG1812G0200002408.01"/>
</dbReference>
<keyword evidence="3" id="KW-1185">Reference proteome</keyword>
<accession>A0A8R7PD94</accession>
<reference evidence="2" key="3">
    <citation type="submission" date="2022-06" db="UniProtKB">
        <authorList>
            <consortium name="EnsemblPlants"/>
        </authorList>
    </citation>
    <scope>IDENTIFICATION</scope>
</reference>
<reference evidence="3" key="1">
    <citation type="journal article" date="2013" name="Nature">
        <title>Draft genome of the wheat A-genome progenitor Triticum urartu.</title>
        <authorList>
            <person name="Ling H.Q."/>
            <person name="Zhao S."/>
            <person name="Liu D."/>
            <person name="Wang J."/>
            <person name="Sun H."/>
            <person name="Zhang C."/>
            <person name="Fan H."/>
            <person name="Li D."/>
            <person name="Dong L."/>
            <person name="Tao Y."/>
            <person name="Gao C."/>
            <person name="Wu H."/>
            <person name="Li Y."/>
            <person name="Cui Y."/>
            <person name="Guo X."/>
            <person name="Zheng S."/>
            <person name="Wang B."/>
            <person name="Yu K."/>
            <person name="Liang Q."/>
            <person name="Yang W."/>
            <person name="Lou X."/>
            <person name="Chen J."/>
            <person name="Feng M."/>
            <person name="Jian J."/>
            <person name="Zhang X."/>
            <person name="Luo G."/>
            <person name="Jiang Y."/>
            <person name="Liu J."/>
            <person name="Wang Z."/>
            <person name="Sha Y."/>
            <person name="Zhang B."/>
            <person name="Wu H."/>
            <person name="Tang D."/>
            <person name="Shen Q."/>
            <person name="Xue P."/>
            <person name="Zou S."/>
            <person name="Wang X."/>
            <person name="Liu X."/>
            <person name="Wang F."/>
            <person name="Yang Y."/>
            <person name="An X."/>
            <person name="Dong Z."/>
            <person name="Zhang K."/>
            <person name="Zhang X."/>
            <person name="Luo M.C."/>
            <person name="Dvorak J."/>
            <person name="Tong Y."/>
            <person name="Wang J."/>
            <person name="Yang H."/>
            <person name="Li Z."/>
            <person name="Wang D."/>
            <person name="Zhang A."/>
            <person name="Wang J."/>
        </authorList>
    </citation>
    <scope>NUCLEOTIDE SEQUENCE</scope>
    <source>
        <strain evidence="3">cv. G1812</strain>
    </source>
</reference>
<reference evidence="2" key="2">
    <citation type="submission" date="2018-03" db="EMBL/GenBank/DDBJ databases">
        <title>The Triticum urartu genome reveals the dynamic nature of wheat genome evolution.</title>
        <authorList>
            <person name="Ling H."/>
            <person name="Ma B."/>
            <person name="Shi X."/>
            <person name="Liu H."/>
            <person name="Dong L."/>
            <person name="Sun H."/>
            <person name="Cao Y."/>
            <person name="Gao Q."/>
            <person name="Zheng S."/>
            <person name="Li Y."/>
            <person name="Yu Y."/>
            <person name="Du H."/>
            <person name="Qi M."/>
            <person name="Li Y."/>
            <person name="Yu H."/>
            <person name="Cui Y."/>
            <person name="Wang N."/>
            <person name="Chen C."/>
            <person name="Wu H."/>
            <person name="Zhao Y."/>
            <person name="Zhang J."/>
            <person name="Li Y."/>
            <person name="Zhou W."/>
            <person name="Zhang B."/>
            <person name="Hu W."/>
            <person name="Eijk M."/>
            <person name="Tang J."/>
            <person name="Witsenboer H."/>
            <person name="Zhao S."/>
            <person name="Li Z."/>
            <person name="Zhang A."/>
            <person name="Wang D."/>
            <person name="Liang C."/>
        </authorList>
    </citation>
    <scope>NUCLEOTIDE SEQUENCE [LARGE SCALE GENOMIC DNA]</scope>
    <source>
        <strain evidence="2">cv. G1812</strain>
    </source>
</reference>
<feature type="compositionally biased region" description="Basic residues" evidence="1">
    <location>
        <begin position="66"/>
        <end position="88"/>
    </location>
</feature>
<name>A0A8R7PD94_TRIUA</name>
<feature type="compositionally biased region" description="Low complexity" evidence="1">
    <location>
        <begin position="103"/>
        <end position="121"/>
    </location>
</feature>
<evidence type="ECO:0000256" key="1">
    <source>
        <dbReference type="SAM" id="MobiDB-lite"/>
    </source>
</evidence>
<feature type="region of interest" description="Disordered" evidence="1">
    <location>
        <begin position="66"/>
        <end position="121"/>
    </location>
</feature>
<dbReference type="AlphaFoldDB" id="A0A8R7PD94"/>
<evidence type="ECO:0000313" key="2">
    <source>
        <dbReference type="EnsemblPlants" id="TuG1812G0200002408.01.T01.cds403812"/>
    </source>
</evidence>
<organism evidence="2 3">
    <name type="scientific">Triticum urartu</name>
    <name type="common">Red wild einkorn</name>
    <name type="synonym">Crithodium urartu</name>
    <dbReference type="NCBI Taxonomy" id="4572"/>
    <lineage>
        <taxon>Eukaryota</taxon>
        <taxon>Viridiplantae</taxon>
        <taxon>Streptophyta</taxon>
        <taxon>Embryophyta</taxon>
        <taxon>Tracheophyta</taxon>
        <taxon>Spermatophyta</taxon>
        <taxon>Magnoliopsida</taxon>
        <taxon>Liliopsida</taxon>
        <taxon>Poales</taxon>
        <taxon>Poaceae</taxon>
        <taxon>BOP clade</taxon>
        <taxon>Pooideae</taxon>
        <taxon>Triticodae</taxon>
        <taxon>Triticeae</taxon>
        <taxon>Triticinae</taxon>
        <taxon>Triticum</taxon>
    </lineage>
</organism>
<evidence type="ECO:0000313" key="3">
    <source>
        <dbReference type="Proteomes" id="UP000015106"/>
    </source>
</evidence>